<organism evidence="3 4">
    <name type="scientific">Neorhizobium phenanthreniclasticum</name>
    <dbReference type="NCBI Taxonomy" id="3157917"/>
    <lineage>
        <taxon>Bacteria</taxon>
        <taxon>Pseudomonadati</taxon>
        <taxon>Pseudomonadota</taxon>
        <taxon>Alphaproteobacteria</taxon>
        <taxon>Hyphomicrobiales</taxon>
        <taxon>Rhizobiaceae</taxon>
        <taxon>Rhizobium/Agrobacterium group</taxon>
        <taxon>Neorhizobium</taxon>
    </lineage>
</organism>
<evidence type="ECO:0000256" key="1">
    <source>
        <dbReference type="SAM" id="Coils"/>
    </source>
</evidence>
<evidence type="ECO:0000256" key="2">
    <source>
        <dbReference type="SAM" id="MobiDB-lite"/>
    </source>
</evidence>
<sequence>MAEDEIQTPPDVTASVEAEPREPAAPAKRRRAKRAAGEKPSAKSAPVKPQTRGLSDQEKLAKVEQIEALVSGGATLKDAVNDVGISDQTYYQWKKATAKSVAEVPATSEAVDDELAEFIRLEEENRRLRRLLSEKLRNENAELRKRLGLK</sequence>
<comment type="caution">
    <text evidence="3">The sequence shown here is derived from an EMBL/GenBank/DDBJ whole genome shotgun (WGS) entry which is preliminary data.</text>
</comment>
<dbReference type="Gene3D" id="1.10.10.60">
    <property type="entry name" value="Homeodomain-like"/>
    <property type="match status" value="1"/>
</dbReference>
<protein>
    <submittedName>
        <fullName evidence="3">Transposase</fullName>
    </submittedName>
</protein>
<dbReference type="InterPro" id="IPR002514">
    <property type="entry name" value="Transposase_8"/>
</dbReference>
<evidence type="ECO:0000313" key="3">
    <source>
        <dbReference type="EMBL" id="MEQ1409416.1"/>
    </source>
</evidence>
<dbReference type="SUPFAM" id="SSF46689">
    <property type="entry name" value="Homeodomain-like"/>
    <property type="match status" value="1"/>
</dbReference>
<dbReference type="EMBL" id="JBEAAL010000043">
    <property type="protein sequence ID" value="MEQ1409416.1"/>
    <property type="molecule type" value="Genomic_DNA"/>
</dbReference>
<feature type="coiled-coil region" evidence="1">
    <location>
        <begin position="111"/>
        <end position="141"/>
    </location>
</feature>
<gene>
    <name evidence="3" type="ORF">ABK249_31420</name>
</gene>
<feature type="region of interest" description="Disordered" evidence="2">
    <location>
        <begin position="1"/>
        <end position="59"/>
    </location>
</feature>
<keyword evidence="1" id="KW-0175">Coiled coil</keyword>
<reference evidence="3 4" key="1">
    <citation type="submission" date="2024-05" db="EMBL/GenBank/DDBJ databases">
        <title>Neorhizobium sp. Rsf11, a plant growth promoting and heavy metal resistant PAH-degrader.</title>
        <authorList>
            <person name="Golubev S.N."/>
            <person name="Muratova A.Y."/>
            <person name="Markelova M.I."/>
        </authorList>
    </citation>
    <scope>NUCLEOTIDE SEQUENCE [LARGE SCALE GENOMIC DNA]</scope>
    <source>
        <strain evidence="3 4">Rsf11</strain>
    </source>
</reference>
<dbReference type="Proteomes" id="UP001496627">
    <property type="component" value="Unassembled WGS sequence"/>
</dbReference>
<name>A0ABV0MD79_9HYPH</name>
<accession>A0ABV0MD79</accession>
<dbReference type="Pfam" id="PF01527">
    <property type="entry name" value="HTH_Tnp_1"/>
    <property type="match status" value="1"/>
</dbReference>
<evidence type="ECO:0000313" key="4">
    <source>
        <dbReference type="Proteomes" id="UP001496627"/>
    </source>
</evidence>
<dbReference type="InterPro" id="IPR009057">
    <property type="entry name" value="Homeodomain-like_sf"/>
</dbReference>
<proteinExistence type="predicted"/>
<dbReference type="RefSeq" id="WP_227705478.1">
    <property type="nucleotide sequence ID" value="NZ_JBEAAL010000043.1"/>
</dbReference>
<keyword evidence="4" id="KW-1185">Reference proteome</keyword>